<keyword evidence="3" id="KW-1185">Reference proteome</keyword>
<reference evidence="2 3" key="1">
    <citation type="submission" date="2019-05" db="EMBL/GenBank/DDBJ databases">
        <title>Another draft genome of Portunus trituberculatus and its Hox gene families provides insights of decapod evolution.</title>
        <authorList>
            <person name="Jeong J.-H."/>
            <person name="Song I."/>
            <person name="Kim S."/>
            <person name="Choi T."/>
            <person name="Kim D."/>
            <person name="Ryu S."/>
            <person name="Kim W."/>
        </authorList>
    </citation>
    <scope>NUCLEOTIDE SEQUENCE [LARGE SCALE GENOMIC DNA]</scope>
    <source>
        <tissue evidence="2">Muscle</tissue>
    </source>
</reference>
<dbReference type="EMBL" id="VSRR010100419">
    <property type="protein sequence ID" value="MPC94948.1"/>
    <property type="molecule type" value="Genomic_DNA"/>
</dbReference>
<name>A0A5B7JPD0_PORTR</name>
<evidence type="ECO:0000313" key="2">
    <source>
        <dbReference type="EMBL" id="MPC94948.1"/>
    </source>
</evidence>
<evidence type="ECO:0000313" key="3">
    <source>
        <dbReference type="Proteomes" id="UP000324222"/>
    </source>
</evidence>
<comment type="caution">
    <text evidence="2">The sequence shown here is derived from an EMBL/GenBank/DDBJ whole genome shotgun (WGS) entry which is preliminary data.</text>
</comment>
<dbReference type="Proteomes" id="UP000324222">
    <property type="component" value="Unassembled WGS sequence"/>
</dbReference>
<feature type="region of interest" description="Disordered" evidence="1">
    <location>
        <begin position="82"/>
        <end position="103"/>
    </location>
</feature>
<sequence length="120" mass="12768">MVAVTRMGVTATLCDVNTGDGMSVNPSVRWYVGLGEAEQQVRSRLYPLPGNPARVVVTPLRSGLLPVPLPVVPTGGCRSPYPTQPGGFCPPHTIQTGGQRGNFEGEETIAVSERDRLNLP</sequence>
<evidence type="ECO:0000256" key="1">
    <source>
        <dbReference type="SAM" id="MobiDB-lite"/>
    </source>
</evidence>
<organism evidence="2 3">
    <name type="scientific">Portunus trituberculatus</name>
    <name type="common">Swimming crab</name>
    <name type="synonym">Neptunus trituberculatus</name>
    <dbReference type="NCBI Taxonomy" id="210409"/>
    <lineage>
        <taxon>Eukaryota</taxon>
        <taxon>Metazoa</taxon>
        <taxon>Ecdysozoa</taxon>
        <taxon>Arthropoda</taxon>
        <taxon>Crustacea</taxon>
        <taxon>Multicrustacea</taxon>
        <taxon>Malacostraca</taxon>
        <taxon>Eumalacostraca</taxon>
        <taxon>Eucarida</taxon>
        <taxon>Decapoda</taxon>
        <taxon>Pleocyemata</taxon>
        <taxon>Brachyura</taxon>
        <taxon>Eubrachyura</taxon>
        <taxon>Portunoidea</taxon>
        <taxon>Portunidae</taxon>
        <taxon>Portuninae</taxon>
        <taxon>Portunus</taxon>
    </lineage>
</organism>
<protein>
    <submittedName>
        <fullName evidence="2">Uncharacterized protein</fullName>
    </submittedName>
</protein>
<gene>
    <name evidence="2" type="ORF">E2C01_090140</name>
</gene>
<dbReference type="AlphaFoldDB" id="A0A5B7JPD0"/>
<accession>A0A5B7JPD0</accession>
<proteinExistence type="predicted"/>